<keyword evidence="3" id="KW-0378">Hydrolase</keyword>
<feature type="transmembrane region" description="Helical" evidence="1">
    <location>
        <begin position="205"/>
        <end position="222"/>
    </location>
</feature>
<dbReference type="Pfam" id="PF02517">
    <property type="entry name" value="Rce1-like"/>
    <property type="match status" value="1"/>
</dbReference>
<dbReference type="GO" id="GO:0016787">
    <property type="term" value="F:hydrolase activity"/>
    <property type="evidence" value="ECO:0007669"/>
    <property type="project" value="UniProtKB-KW"/>
</dbReference>
<feature type="transmembrane region" description="Helical" evidence="1">
    <location>
        <begin position="150"/>
        <end position="175"/>
    </location>
</feature>
<reference evidence="3 4" key="1">
    <citation type="submission" date="2024-02" db="EMBL/GenBank/DDBJ databases">
        <authorList>
            <person name="Saticioglu I.B."/>
        </authorList>
    </citation>
    <scope>NUCLEOTIDE SEQUENCE [LARGE SCALE GENOMIC DNA]</scope>
    <source>
        <strain evidence="3 4">Mu-86</strain>
    </source>
</reference>
<name>A0ABU8LX60_9MICO</name>
<dbReference type="InterPro" id="IPR003675">
    <property type="entry name" value="Rce1/LyrA-like_dom"/>
</dbReference>
<proteinExistence type="predicted"/>
<protein>
    <submittedName>
        <fullName evidence="3">CPBP family intramembrane glutamic endopeptidase</fullName>
        <ecNumber evidence="3">3.4.-.-</ecNumber>
    </submittedName>
</protein>
<evidence type="ECO:0000313" key="3">
    <source>
        <dbReference type="EMBL" id="MEJ1155855.1"/>
    </source>
</evidence>
<feature type="transmembrane region" description="Helical" evidence="1">
    <location>
        <begin position="21"/>
        <end position="43"/>
    </location>
</feature>
<evidence type="ECO:0000313" key="4">
    <source>
        <dbReference type="Proteomes" id="UP001368654"/>
    </source>
</evidence>
<evidence type="ECO:0000259" key="2">
    <source>
        <dbReference type="Pfam" id="PF02517"/>
    </source>
</evidence>
<keyword evidence="1" id="KW-0472">Membrane</keyword>
<feature type="domain" description="CAAX prenyl protease 2/Lysostaphin resistance protein A-like" evidence="2">
    <location>
        <begin position="149"/>
        <end position="240"/>
    </location>
</feature>
<feature type="transmembrane region" description="Helical" evidence="1">
    <location>
        <begin position="182"/>
        <end position="199"/>
    </location>
</feature>
<gene>
    <name evidence="3" type="ORF">WDU96_09650</name>
</gene>
<organism evidence="3 4">
    <name type="scientific">Microbacterium marmarense</name>
    <dbReference type="NCBI Taxonomy" id="3122051"/>
    <lineage>
        <taxon>Bacteria</taxon>
        <taxon>Bacillati</taxon>
        <taxon>Actinomycetota</taxon>
        <taxon>Actinomycetes</taxon>
        <taxon>Micrococcales</taxon>
        <taxon>Microbacteriaceae</taxon>
        <taxon>Microbacterium</taxon>
    </lineage>
</organism>
<keyword evidence="1" id="KW-0812">Transmembrane</keyword>
<keyword evidence="1" id="KW-1133">Transmembrane helix</keyword>
<dbReference type="EC" id="3.4.-.-" evidence="3"/>
<evidence type="ECO:0000256" key="1">
    <source>
        <dbReference type="SAM" id="Phobius"/>
    </source>
</evidence>
<dbReference type="Proteomes" id="UP001368654">
    <property type="component" value="Unassembled WGS sequence"/>
</dbReference>
<feature type="transmembrane region" description="Helical" evidence="1">
    <location>
        <begin position="63"/>
        <end position="89"/>
    </location>
</feature>
<dbReference type="EMBL" id="JBBDGL010000002">
    <property type="protein sequence ID" value="MEJ1155855.1"/>
    <property type="molecule type" value="Genomic_DNA"/>
</dbReference>
<keyword evidence="4" id="KW-1185">Reference proteome</keyword>
<accession>A0ABU8LX60</accession>
<sequence length="279" mass="30311">MLDPPPLTHGARVRQRWEIGIVLAITVGQSAVYSVLSLVRALLRPTPIGEQQTQLNASRDSAAFWDVLYQSLSIFFGLSLVALVVFLMWEPSANALRRMGLDFRRFGGDFARALLLGAAIGIPGLALYAAGRALGITVDVQASPLDTAWWTVPLLILAALRAGLTEEVIFIGYLFDRLRRLGWGWWSIIFTTAALRGAYHAYQGIGPIIGNFAMGVVFGWCYKRWGRVMPLVIAHTLIDIVAFVGYPLAVALWPGLFGAPPAESPTPTPTPTPTPSATP</sequence>
<feature type="transmembrane region" description="Helical" evidence="1">
    <location>
        <begin position="229"/>
        <end position="253"/>
    </location>
</feature>
<comment type="caution">
    <text evidence="3">The sequence shown here is derived from an EMBL/GenBank/DDBJ whole genome shotgun (WGS) entry which is preliminary data.</text>
</comment>
<feature type="transmembrane region" description="Helical" evidence="1">
    <location>
        <begin position="110"/>
        <end position="130"/>
    </location>
</feature>